<dbReference type="OrthoDB" id="9788219at2"/>
<feature type="transmembrane region" description="Helical" evidence="5">
    <location>
        <begin position="73"/>
        <end position="92"/>
    </location>
</feature>
<reference evidence="6 7" key="1">
    <citation type="submission" date="2018-06" db="EMBL/GenBank/DDBJ databases">
        <title>Azoarcus communis strain SWub3 genome.</title>
        <authorList>
            <person name="Zorraquino Salvo V."/>
            <person name="Toubiana D."/>
            <person name="Blumwald E."/>
        </authorList>
    </citation>
    <scope>NUCLEOTIDE SEQUENCE [LARGE SCALE GENOMIC DNA]</scope>
    <source>
        <strain evidence="6 7">SWub3</strain>
    </source>
</reference>
<evidence type="ECO:0000256" key="3">
    <source>
        <dbReference type="ARBA" id="ARBA00022989"/>
    </source>
</evidence>
<feature type="transmembrane region" description="Helical" evidence="5">
    <location>
        <begin position="46"/>
        <end position="66"/>
    </location>
</feature>
<dbReference type="NCBIfam" id="NF001325">
    <property type="entry name" value="PRK00259.1-3"/>
    <property type="match status" value="1"/>
</dbReference>
<organism evidence="6 7">
    <name type="scientific">Parazoarcus communis SWub3 = DSM 12120</name>
    <dbReference type="NCBI Taxonomy" id="1121029"/>
    <lineage>
        <taxon>Bacteria</taxon>
        <taxon>Pseudomonadati</taxon>
        <taxon>Pseudomonadota</taxon>
        <taxon>Betaproteobacteria</taxon>
        <taxon>Rhodocyclales</taxon>
        <taxon>Zoogloeaceae</taxon>
        <taxon>Parazoarcus</taxon>
    </lineage>
</organism>
<feature type="transmembrane region" description="Helical" evidence="5">
    <location>
        <begin position="175"/>
        <end position="193"/>
    </location>
</feature>
<feature type="transmembrane region" description="Helical" evidence="5">
    <location>
        <begin position="104"/>
        <end position="124"/>
    </location>
</feature>
<evidence type="ECO:0000256" key="5">
    <source>
        <dbReference type="HAMAP-Rule" id="MF_00189"/>
    </source>
</evidence>
<keyword evidence="2 5" id="KW-0812">Transmembrane</keyword>
<dbReference type="HAMAP" id="MF_00189">
    <property type="entry name" value="YciB"/>
    <property type="match status" value="1"/>
</dbReference>
<keyword evidence="5" id="KW-0997">Cell inner membrane</keyword>
<name>A0A323USH6_9RHOO</name>
<dbReference type="AlphaFoldDB" id="A0A323USH6"/>
<protein>
    <recommendedName>
        <fullName evidence="5">Inner membrane-spanning protein YciB</fullName>
    </recommendedName>
</protein>
<sequence length="202" mass="22887">MKFLFDLLPVILFFAAYKFAGADPEASHALASQWLGDGIVASQSPILIATLVAILATFLQILIVWLKHRKVERMLWVSLVIIVVFGGATLFFHNPTFIKWKPTALYWLFGVVLAGSALLFRRNLIRKMLEAQIQLPDPVWSRLNLAWAAFFVVMGVLNLYVAYSFSEEAWVNFKLFGGMGLMLVFVLGQGFYLSRHLQEETN</sequence>
<proteinExistence type="inferred from homology"/>
<dbReference type="GO" id="GO:0005886">
    <property type="term" value="C:plasma membrane"/>
    <property type="evidence" value="ECO:0007669"/>
    <property type="project" value="UniProtKB-SubCell"/>
</dbReference>
<dbReference type="RefSeq" id="WP_110528504.1">
    <property type="nucleotide sequence ID" value="NZ_QKOE01000019.1"/>
</dbReference>
<keyword evidence="1 5" id="KW-1003">Cell membrane</keyword>
<gene>
    <name evidence="5" type="primary">yciB</name>
    <name evidence="6" type="ORF">DNK49_19275</name>
</gene>
<comment type="similarity">
    <text evidence="5">Belongs to the YciB family.</text>
</comment>
<comment type="function">
    <text evidence="5">Plays a role in cell envelope biogenesis, maintenance of cell envelope integrity and membrane homeostasis.</text>
</comment>
<evidence type="ECO:0000313" key="6">
    <source>
        <dbReference type="EMBL" id="PZA14983.1"/>
    </source>
</evidence>
<evidence type="ECO:0000256" key="2">
    <source>
        <dbReference type="ARBA" id="ARBA00022692"/>
    </source>
</evidence>
<dbReference type="InterPro" id="IPR006008">
    <property type="entry name" value="YciB"/>
</dbReference>
<comment type="subcellular location">
    <subcellularLocation>
        <location evidence="5">Cell inner membrane</location>
        <topology evidence="5">Multi-pass membrane protein</topology>
    </subcellularLocation>
</comment>
<dbReference type="PANTHER" id="PTHR36917">
    <property type="entry name" value="INTRACELLULAR SEPTATION PROTEIN A-RELATED"/>
    <property type="match status" value="1"/>
</dbReference>
<dbReference type="Proteomes" id="UP000248259">
    <property type="component" value="Unassembled WGS sequence"/>
</dbReference>
<accession>A0A323USH6</accession>
<comment type="caution">
    <text evidence="6">The sequence shown here is derived from an EMBL/GenBank/DDBJ whole genome shotgun (WGS) entry which is preliminary data.</text>
</comment>
<feature type="transmembrane region" description="Helical" evidence="5">
    <location>
        <begin position="145"/>
        <end position="163"/>
    </location>
</feature>
<keyword evidence="3 5" id="KW-1133">Transmembrane helix</keyword>
<dbReference type="NCBIfam" id="TIGR00997">
    <property type="entry name" value="ispZ"/>
    <property type="match status" value="1"/>
</dbReference>
<evidence type="ECO:0000256" key="1">
    <source>
        <dbReference type="ARBA" id="ARBA00022475"/>
    </source>
</evidence>
<evidence type="ECO:0000313" key="7">
    <source>
        <dbReference type="Proteomes" id="UP000248259"/>
    </source>
</evidence>
<dbReference type="PANTHER" id="PTHR36917:SF1">
    <property type="entry name" value="INNER MEMBRANE-SPANNING PROTEIN YCIB"/>
    <property type="match status" value="1"/>
</dbReference>
<evidence type="ECO:0000256" key="4">
    <source>
        <dbReference type="ARBA" id="ARBA00023136"/>
    </source>
</evidence>
<dbReference type="EMBL" id="QKOE01000019">
    <property type="protein sequence ID" value="PZA14983.1"/>
    <property type="molecule type" value="Genomic_DNA"/>
</dbReference>
<dbReference type="Pfam" id="PF04279">
    <property type="entry name" value="IspA"/>
    <property type="match status" value="1"/>
</dbReference>
<keyword evidence="7" id="KW-1185">Reference proteome</keyword>
<keyword evidence="4 5" id="KW-0472">Membrane</keyword>